<reference evidence="1 2" key="1">
    <citation type="submission" date="2018-10" db="EMBL/GenBank/DDBJ databases">
        <title>Draft Genome Sequence of Bacteroides sp. KCTC 15687.</title>
        <authorList>
            <person name="Yu S.Y."/>
            <person name="Kim J.S."/>
            <person name="Oh B.S."/>
            <person name="Park S.H."/>
            <person name="Kang S.W."/>
            <person name="Park J.E."/>
            <person name="Choi S.H."/>
            <person name="Han K.I."/>
            <person name="Lee K.C."/>
            <person name="Eom M.K."/>
            <person name="Suh M.K."/>
            <person name="Lee D.H."/>
            <person name="Yoon H."/>
            <person name="Kim B."/>
            <person name="Yang S.J."/>
            <person name="Lee J.S."/>
            <person name="Lee J.H."/>
        </authorList>
    </citation>
    <scope>NUCLEOTIDE SEQUENCE [LARGE SCALE GENOMIC DNA]</scope>
    <source>
        <strain evidence="1 2">KCTC 15687</strain>
    </source>
</reference>
<gene>
    <name evidence="1" type="ORF">KGMB02408_41810</name>
</gene>
<evidence type="ECO:0000313" key="1">
    <source>
        <dbReference type="EMBL" id="GCB37236.1"/>
    </source>
</evidence>
<dbReference type="EMBL" id="BHWB01000022">
    <property type="protein sequence ID" value="GCB37236.1"/>
    <property type="molecule type" value="Genomic_DNA"/>
</dbReference>
<dbReference type="Proteomes" id="UP000288079">
    <property type="component" value="Unassembled WGS sequence"/>
</dbReference>
<proteinExistence type="predicted"/>
<organism evidence="1 2">
    <name type="scientific">Bacteroides faecalis</name>
    <dbReference type="NCBI Taxonomy" id="2447885"/>
    <lineage>
        <taxon>Bacteria</taxon>
        <taxon>Pseudomonadati</taxon>
        <taxon>Bacteroidota</taxon>
        <taxon>Bacteroidia</taxon>
        <taxon>Bacteroidales</taxon>
        <taxon>Bacteroidaceae</taxon>
        <taxon>Bacteroides</taxon>
    </lineage>
</organism>
<evidence type="ECO:0000313" key="2">
    <source>
        <dbReference type="Proteomes" id="UP000288079"/>
    </source>
</evidence>
<accession>A0A401M0A7</accession>
<sequence length="97" mass="11195">MDKLSEKFKEQKSVDMIIVEWQLRMPSDVETIICDIRNQKLVLRNLSQDSLSIDASVSVAVEDCDFKAFNVLRCANLLNLQSENSRDLYLYLDHIDG</sequence>
<keyword evidence="2" id="KW-1185">Reference proteome</keyword>
<comment type="caution">
    <text evidence="1">The sequence shown here is derived from an EMBL/GenBank/DDBJ whole genome shotgun (WGS) entry which is preliminary data.</text>
</comment>
<dbReference type="AlphaFoldDB" id="A0A401M0A7"/>
<protein>
    <submittedName>
        <fullName evidence="1">Uncharacterized protein</fullName>
    </submittedName>
</protein>
<name>A0A401M0A7_9BACE</name>
<dbReference type="RefSeq" id="WP_235016885.1">
    <property type="nucleotide sequence ID" value="NZ_BHWB01000022.1"/>
</dbReference>